<name>A0A9Q0NCP4_9DIPT</name>
<dbReference type="CDD" id="cd21551">
    <property type="entry name" value="VEFS-box_SUZ12"/>
    <property type="match status" value="1"/>
</dbReference>
<dbReference type="InterPro" id="IPR057540">
    <property type="entry name" value="Znf_SUZ12"/>
</dbReference>
<feature type="compositionally biased region" description="Basic and acidic residues" evidence="8">
    <location>
        <begin position="637"/>
        <end position="647"/>
    </location>
</feature>
<evidence type="ECO:0000256" key="6">
    <source>
        <dbReference type="ARBA" id="ARBA00023015"/>
    </source>
</evidence>
<dbReference type="EMBL" id="WJQU01000001">
    <property type="protein sequence ID" value="KAJ6647472.1"/>
    <property type="molecule type" value="Genomic_DNA"/>
</dbReference>
<dbReference type="PANTHER" id="PTHR22597:SF0">
    <property type="entry name" value="POLYCOMB PROTEIN SUZ12"/>
    <property type="match status" value="1"/>
</dbReference>
<dbReference type="GO" id="GO:0008270">
    <property type="term" value="F:zinc ion binding"/>
    <property type="evidence" value="ECO:0007669"/>
    <property type="project" value="UniProtKB-KW"/>
</dbReference>
<proteinExistence type="inferred from homology"/>
<keyword evidence="12" id="KW-1185">Reference proteome</keyword>
<evidence type="ECO:0000259" key="9">
    <source>
        <dbReference type="Pfam" id="PF09733"/>
    </source>
</evidence>
<evidence type="ECO:0000256" key="2">
    <source>
        <dbReference type="ARBA" id="ARBA00022723"/>
    </source>
</evidence>
<feature type="compositionally biased region" description="Polar residues" evidence="8">
    <location>
        <begin position="662"/>
        <end position="671"/>
    </location>
</feature>
<protein>
    <submittedName>
        <fullName evidence="11">Polycomb protein Su(Z)12</fullName>
    </submittedName>
</protein>
<sequence length="718" mass="83496">MGPKKKEREADGVKIRSLEQTDHEIFLQAFEKPTQIYRYLRTRNMITPIFLYRNLSYMKERIKRTNKIRISFKVDSLLSKKMDEIKNGSNDKTLGEYMTLMFIGLFDKTLPDEEVEVETLVSKISHKKRKDSFKTLQERFGRSVVKINPDAASSDEKIPAVCVPTDNFKTPDESLHLSYKLQLNVKILDKFTAVADDSSEPLAKRYKSQNIVYESELLVFDKQKRRLLSDGEYEISLQEKLQPTKNSPKKLPSWEVIPETIIDSMGKENSFDEFQKFPKLKFHLAWTKEKCGDLVDRPSPLSLNNDESNKENQRDRKQNAAIEAKSTEKVQIIYQFIYNNNSRQQMEPCDNFCCIWCSLDCMVLYSLLKHLKLCHARFNFKYVPSNPAVRIDISINELYDGSPHDLIGSTSFAFSRAGPVRRTTVTRILVCRPRRLKPNLSEFLEIDENELNSQRPFITGHSRLYHHTMTCLPVHAKELDIESEDENDPIWLQQKTKMMIDEFTDVNEGEKELMKMWNVHLMHHGYVGDIQMPLACEMFIELKGDELLQKNNYKNFMMHLCNLFDCGVISGDDFWKSVLKLQNVLSKNEEGRKIIIEMRQLQVKYWNEVGLCKQHEQLKKMQESNKVPSTPTSSNEKAIKKESKTKLDDEKLHTAVVNLKSSKNGIAASTTNRKRESTQSKEGNVRIKQRRATLRVCSRQNIGSRRTTKLKPTSRRST</sequence>
<evidence type="ECO:0000256" key="5">
    <source>
        <dbReference type="ARBA" id="ARBA00022853"/>
    </source>
</evidence>
<comment type="similarity">
    <text evidence="1">Belongs to the VEFS (VRN2-EMF2-FIS2-SU(Z)12) family.</text>
</comment>
<keyword evidence="6" id="KW-0805">Transcription regulation</keyword>
<dbReference type="GO" id="GO:0031490">
    <property type="term" value="F:chromatin DNA binding"/>
    <property type="evidence" value="ECO:0007669"/>
    <property type="project" value="TreeGrafter"/>
</dbReference>
<keyword evidence="7" id="KW-0804">Transcription</keyword>
<feature type="compositionally biased region" description="Basic and acidic residues" evidence="8">
    <location>
        <begin position="673"/>
        <end position="685"/>
    </location>
</feature>
<evidence type="ECO:0000256" key="8">
    <source>
        <dbReference type="SAM" id="MobiDB-lite"/>
    </source>
</evidence>
<evidence type="ECO:0000259" key="10">
    <source>
        <dbReference type="Pfam" id="PF23320"/>
    </source>
</evidence>
<dbReference type="GO" id="GO:0016586">
    <property type="term" value="C:RSC-type complex"/>
    <property type="evidence" value="ECO:0007669"/>
    <property type="project" value="TreeGrafter"/>
</dbReference>
<evidence type="ECO:0000256" key="7">
    <source>
        <dbReference type="ARBA" id="ARBA00023163"/>
    </source>
</evidence>
<dbReference type="GO" id="GO:0006325">
    <property type="term" value="P:chromatin organization"/>
    <property type="evidence" value="ECO:0007669"/>
    <property type="project" value="UniProtKB-KW"/>
</dbReference>
<feature type="compositionally biased region" description="Polar residues" evidence="8">
    <location>
        <begin position="624"/>
        <end position="636"/>
    </location>
</feature>
<organism evidence="11 12">
    <name type="scientific">Pseudolycoriella hygida</name>
    <dbReference type="NCBI Taxonomy" id="35572"/>
    <lineage>
        <taxon>Eukaryota</taxon>
        <taxon>Metazoa</taxon>
        <taxon>Ecdysozoa</taxon>
        <taxon>Arthropoda</taxon>
        <taxon>Hexapoda</taxon>
        <taxon>Insecta</taxon>
        <taxon>Pterygota</taxon>
        <taxon>Neoptera</taxon>
        <taxon>Endopterygota</taxon>
        <taxon>Diptera</taxon>
        <taxon>Nematocera</taxon>
        <taxon>Sciaroidea</taxon>
        <taxon>Sciaridae</taxon>
        <taxon>Pseudolycoriella</taxon>
    </lineage>
</organism>
<accession>A0A9Q0NCP4</accession>
<dbReference type="Pfam" id="PF23320">
    <property type="entry name" value="Zn_SUZ12"/>
    <property type="match status" value="1"/>
</dbReference>
<feature type="domain" description="Polycomb protein VEFS-Box" evidence="9">
    <location>
        <begin position="454"/>
        <end position="571"/>
    </location>
</feature>
<comment type="caution">
    <text evidence="11">The sequence shown here is derived from an EMBL/GenBank/DDBJ whole genome shotgun (WGS) entry which is preliminary data.</text>
</comment>
<dbReference type="Proteomes" id="UP001151699">
    <property type="component" value="Chromosome A"/>
</dbReference>
<keyword evidence="5" id="KW-0156">Chromatin regulator</keyword>
<feature type="region of interest" description="Disordered" evidence="8">
    <location>
        <begin position="620"/>
        <end position="647"/>
    </location>
</feature>
<dbReference type="OrthoDB" id="166746at2759"/>
<keyword evidence="2" id="KW-0479">Metal-binding</keyword>
<dbReference type="Pfam" id="PF09733">
    <property type="entry name" value="VEFS-Box"/>
    <property type="match status" value="1"/>
</dbReference>
<evidence type="ECO:0000256" key="4">
    <source>
        <dbReference type="ARBA" id="ARBA00022833"/>
    </source>
</evidence>
<dbReference type="PANTHER" id="PTHR22597">
    <property type="entry name" value="POLYCOMB GROUP PROTEIN"/>
    <property type="match status" value="1"/>
</dbReference>
<reference evidence="11" key="1">
    <citation type="submission" date="2022-07" db="EMBL/GenBank/DDBJ databases">
        <authorList>
            <person name="Trinca V."/>
            <person name="Uliana J.V.C."/>
            <person name="Torres T.T."/>
            <person name="Ward R.J."/>
            <person name="Monesi N."/>
        </authorList>
    </citation>
    <scope>NUCLEOTIDE SEQUENCE</scope>
    <source>
        <strain evidence="11">HSMRA1968</strain>
        <tissue evidence="11">Whole embryos</tissue>
    </source>
</reference>
<keyword evidence="4" id="KW-0862">Zinc</keyword>
<evidence type="ECO:0000313" key="12">
    <source>
        <dbReference type="Proteomes" id="UP001151699"/>
    </source>
</evidence>
<dbReference type="InterPro" id="IPR019135">
    <property type="entry name" value="Polycomb_protein_VEFS-Box"/>
</dbReference>
<feature type="region of interest" description="Disordered" evidence="8">
    <location>
        <begin position="662"/>
        <end position="718"/>
    </location>
</feature>
<evidence type="ECO:0000256" key="1">
    <source>
        <dbReference type="ARBA" id="ARBA00007416"/>
    </source>
</evidence>
<dbReference type="CDD" id="cd21740">
    <property type="entry name" value="C2_II_SUZ12"/>
    <property type="match status" value="1"/>
</dbReference>
<feature type="compositionally biased region" description="Basic and acidic residues" evidence="8">
    <location>
        <begin position="307"/>
        <end position="318"/>
    </location>
</feature>
<gene>
    <name evidence="11" type="primary">Su(z)12</name>
    <name evidence="11" type="ORF">Bhyg_02695</name>
</gene>
<dbReference type="AlphaFoldDB" id="A0A9Q0NCP4"/>
<evidence type="ECO:0000256" key="3">
    <source>
        <dbReference type="ARBA" id="ARBA00022771"/>
    </source>
</evidence>
<keyword evidence="3" id="KW-0863">Zinc-finger</keyword>
<dbReference type="GO" id="GO:0035098">
    <property type="term" value="C:ESC/E(Z) complex"/>
    <property type="evidence" value="ECO:0007669"/>
    <property type="project" value="TreeGrafter"/>
</dbReference>
<feature type="region of interest" description="Disordered" evidence="8">
    <location>
        <begin position="297"/>
        <end position="321"/>
    </location>
</feature>
<feature type="compositionally biased region" description="Basic residues" evidence="8">
    <location>
        <begin position="706"/>
        <end position="718"/>
    </location>
</feature>
<feature type="domain" description="Polycomb protein SUZ12-like zinc finger" evidence="10">
    <location>
        <begin position="330"/>
        <end position="397"/>
    </location>
</feature>
<dbReference type="CDD" id="cd21750">
    <property type="entry name" value="ZnB-Zn_SUZ12"/>
    <property type="match status" value="1"/>
</dbReference>
<evidence type="ECO:0000313" key="11">
    <source>
        <dbReference type="EMBL" id="KAJ6647472.1"/>
    </source>
</evidence>